<dbReference type="InterPro" id="IPR015421">
    <property type="entry name" value="PyrdxlP-dep_Trfase_major"/>
</dbReference>
<dbReference type="Proteomes" id="UP000002027">
    <property type="component" value="Chromosome 1"/>
</dbReference>
<dbReference type="OrthoDB" id="9810913at2"/>
<evidence type="ECO:0000256" key="4">
    <source>
        <dbReference type="PIRSR" id="PIRSR000390-2"/>
    </source>
</evidence>
<feature type="active site" description="Proton acceptor" evidence="3">
    <location>
        <position position="193"/>
    </location>
</feature>
<keyword evidence="1 4" id="KW-0663">Pyridoxal phosphate</keyword>
<evidence type="ECO:0000313" key="7">
    <source>
        <dbReference type="Proteomes" id="UP000002027"/>
    </source>
</evidence>
<dbReference type="Gene3D" id="3.90.1150.10">
    <property type="entry name" value="Aspartate Aminotransferase, domain 1"/>
    <property type="match status" value="1"/>
</dbReference>
<evidence type="ECO:0000256" key="2">
    <source>
        <dbReference type="ARBA" id="ARBA00037999"/>
    </source>
</evidence>
<evidence type="ECO:0000256" key="5">
    <source>
        <dbReference type="RuleBase" id="RU004508"/>
    </source>
</evidence>
<name>D1C2V9_SPHTD</name>
<dbReference type="GO" id="GO:0047310">
    <property type="term" value="F:glutamine-scyllo-inositol transaminase activity"/>
    <property type="evidence" value="ECO:0007669"/>
    <property type="project" value="UniProtKB-EC"/>
</dbReference>
<dbReference type="GO" id="GO:0030170">
    <property type="term" value="F:pyridoxal phosphate binding"/>
    <property type="evidence" value="ECO:0007669"/>
    <property type="project" value="UniProtKB-ARBA"/>
</dbReference>
<gene>
    <name evidence="6" type="ordered locus">Sthe_1140</name>
</gene>
<dbReference type="EMBL" id="CP001823">
    <property type="protein sequence ID" value="ACZ38576.1"/>
    <property type="molecule type" value="Genomic_DNA"/>
</dbReference>
<dbReference type="eggNOG" id="COG0399">
    <property type="taxonomic scope" value="Bacteria"/>
</dbReference>
<dbReference type="RefSeq" id="WP_012871623.1">
    <property type="nucleotide sequence ID" value="NC_013523.1"/>
</dbReference>
<reference evidence="7" key="1">
    <citation type="submission" date="2009-11" db="EMBL/GenBank/DDBJ databases">
        <title>The complete chromosome 1 of Sphaerobacter thermophilus DSM 20745.</title>
        <authorList>
            <person name="Lucas S."/>
            <person name="Copeland A."/>
            <person name="Lapidus A."/>
            <person name="Glavina del Rio T."/>
            <person name="Dalin E."/>
            <person name="Tice H."/>
            <person name="Bruce D."/>
            <person name="Goodwin L."/>
            <person name="Pitluck S."/>
            <person name="Kyrpides N."/>
            <person name="Mavromatis K."/>
            <person name="Ivanova N."/>
            <person name="Mikhailova N."/>
            <person name="LaButti K.M."/>
            <person name="Clum A."/>
            <person name="Sun H.I."/>
            <person name="Brettin T."/>
            <person name="Detter J.C."/>
            <person name="Han C."/>
            <person name="Larimer F."/>
            <person name="Land M."/>
            <person name="Hauser L."/>
            <person name="Markowitz V."/>
            <person name="Cheng J.F."/>
            <person name="Hugenholtz P."/>
            <person name="Woyke T."/>
            <person name="Wu D."/>
            <person name="Steenblock K."/>
            <person name="Schneider S."/>
            <person name="Pukall R."/>
            <person name="Goeker M."/>
            <person name="Klenk H.P."/>
            <person name="Eisen J.A."/>
        </authorList>
    </citation>
    <scope>NUCLEOTIDE SEQUENCE [LARGE SCALE GENOMIC DNA]</scope>
    <source>
        <strain evidence="7">ATCC 49802 / DSM 20745 / S 6022</strain>
    </source>
</reference>
<dbReference type="AlphaFoldDB" id="D1C2V9"/>
<evidence type="ECO:0000256" key="1">
    <source>
        <dbReference type="ARBA" id="ARBA00022898"/>
    </source>
</evidence>
<dbReference type="CDD" id="cd00616">
    <property type="entry name" value="AHBA_syn"/>
    <property type="match status" value="1"/>
</dbReference>
<dbReference type="PIRSF" id="PIRSF000390">
    <property type="entry name" value="PLP_StrS"/>
    <property type="match status" value="1"/>
</dbReference>
<dbReference type="InterPro" id="IPR015422">
    <property type="entry name" value="PyrdxlP-dep_Trfase_small"/>
</dbReference>
<sequence>MSIQQNQRRIPFVDLAAQYDSIAPEVDEAIARVLRGADFILGADVAAFEREFADYCEIEHAVGVDSGTSALELALRAFNIGPGDEVITQANTFVATVFAIAYTGATPVLVDVDPSTYNMDPELLEKAITPRTKAIMPVHLYGQPADMDPIMEIARRYGLIVIEDACQAHGARYKDRRVGTFGHAAAFSFYPAKNLGAYGDGGMVVTADAQVADAVRLLGNYGQREKYHHLQSGFNRRLDTLQAAVMRIKLRHLDEWNAARRRHAERYSEVLPESVVIPSVPSYAEPVWHLYVIRVPQRDAMRAALAERGIATGIHYPIPIHLQPACRNLGYERGAFPVTEAVAEQILSLPMYPEMSNDAIDYVASAIRDVLEREQPAPGLARTAD</sequence>
<keyword evidence="7" id="KW-1185">Reference proteome</keyword>
<keyword evidence="6" id="KW-0032">Aminotransferase</keyword>
<dbReference type="KEGG" id="sti:Sthe_1140"/>
<dbReference type="FunFam" id="3.40.640.10:FF:000089">
    <property type="entry name" value="Aminotransferase, DegT/DnrJ/EryC1/StrS family"/>
    <property type="match status" value="1"/>
</dbReference>
<dbReference type="EC" id="2.6.1.50" evidence="6"/>
<accession>D1C2V9</accession>
<dbReference type="InterPro" id="IPR015424">
    <property type="entry name" value="PyrdxlP-dep_Trfase"/>
</dbReference>
<dbReference type="GO" id="GO:0000271">
    <property type="term" value="P:polysaccharide biosynthetic process"/>
    <property type="evidence" value="ECO:0007669"/>
    <property type="project" value="TreeGrafter"/>
</dbReference>
<dbReference type="STRING" id="479434.Sthe_1140"/>
<dbReference type="Pfam" id="PF01041">
    <property type="entry name" value="DegT_DnrJ_EryC1"/>
    <property type="match status" value="1"/>
</dbReference>
<dbReference type="Gene3D" id="3.40.640.10">
    <property type="entry name" value="Type I PLP-dependent aspartate aminotransferase-like (Major domain)"/>
    <property type="match status" value="1"/>
</dbReference>
<keyword evidence="6" id="KW-0808">Transferase</keyword>
<evidence type="ECO:0000313" key="6">
    <source>
        <dbReference type="EMBL" id="ACZ38576.1"/>
    </source>
</evidence>
<organism evidence="6 7">
    <name type="scientific">Sphaerobacter thermophilus (strain ATCC 49802 / DSM 20745 / KCCM 41009 / NCIMB 13125 / S 6022)</name>
    <dbReference type="NCBI Taxonomy" id="479434"/>
    <lineage>
        <taxon>Bacteria</taxon>
        <taxon>Pseudomonadati</taxon>
        <taxon>Thermomicrobiota</taxon>
        <taxon>Thermomicrobia</taxon>
        <taxon>Sphaerobacterales</taxon>
        <taxon>Sphaerobacterineae</taxon>
        <taxon>Sphaerobacteraceae</taxon>
        <taxon>Sphaerobacter</taxon>
    </lineage>
</organism>
<protein>
    <submittedName>
        <fullName evidence="6">Glutamine--scyllo-inositol transaminase</fullName>
        <ecNumber evidence="6">2.6.1.50</ecNumber>
    </submittedName>
</protein>
<proteinExistence type="inferred from homology"/>
<dbReference type="PANTHER" id="PTHR30244:SF36">
    <property type="entry name" value="3-OXO-GLUCOSE-6-PHOSPHATE:GLUTAMATE AMINOTRANSFERASE"/>
    <property type="match status" value="1"/>
</dbReference>
<dbReference type="HOGENOM" id="CLU_033332_6_0_0"/>
<evidence type="ECO:0000256" key="3">
    <source>
        <dbReference type="PIRSR" id="PIRSR000390-1"/>
    </source>
</evidence>
<dbReference type="SUPFAM" id="SSF53383">
    <property type="entry name" value="PLP-dependent transferases"/>
    <property type="match status" value="1"/>
</dbReference>
<dbReference type="InParanoid" id="D1C2V9"/>
<dbReference type="PANTHER" id="PTHR30244">
    <property type="entry name" value="TRANSAMINASE"/>
    <property type="match status" value="1"/>
</dbReference>
<comment type="similarity">
    <text evidence="2 5">Belongs to the DegT/DnrJ/EryC1 family.</text>
</comment>
<feature type="modified residue" description="N6-(pyridoxal phosphate)lysine" evidence="4">
    <location>
        <position position="193"/>
    </location>
</feature>
<dbReference type="InterPro" id="IPR000653">
    <property type="entry name" value="DegT/StrS_aminotransferase"/>
</dbReference>
<reference evidence="6 7" key="2">
    <citation type="journal article" date="2010" name="Stand. Genomic Sci.">
        <title>Complete genome sequence of Desulfohalobium retbaense type strain (HR(100)).</title>
        <authorList>
            <person name="Spring S."/>
            <person name="Nolan M."/>
            <person name="Lapidus A."/>
            <person name="Glavina Del Rio T."/>
            <person name="Copeland A."/>
            <person name="Tice H."/>
            <person name="Cheng J.F."/>
            <person name="Lucas S."/>
            <person name="Land M."/>
            <person name="Chen F."/>
            <person name="Bruce D."/>
            <person name="Goodwin L."/>
            <person name="Pitluck S."/>
            <person name="Ivanova N."/>
            <person name="Mavromatis K."/>
            <person name="Mikhailova N."/>
            <person name="Pati A."/>
            <person name="Chen A."/>
            <person name="Palaniappan K."/>
            <person name="Hauser L."/>
            <person name="Chang Y.J."/>
            <person name="Jeffries C.D."/>
            <person name="Munk C."/>
            <person name="Kiss H."/>
            <person name="Chain P."/>
            <person name="Han C."/>
            <person name="Brettin T."/>
            <person name="Detter J.C."/>
            <person name="Schuler E."/>
            <person name="Goker M."/>
            <person name="Rohde M."/>
            <person name="Bristow J."/>
            <person name="Eisen J.A."/>
            <person name="Markowitz V."/>
            <person name="Hugenholtz P."/>
            <person name="Kyrpides N.C."/>
            <person name="Klenk H.P."/>
        </authorList>
    </citation>
    <scope>NUCLEOTIDE SEQUENCE [LARGE SCALE GENOMIC DNA]</scope>
    <source>
        <strain evidence="7">ATCC 49802 / DSM 20745 / S 6022</strain>
    </source>
</reference>